<gene>
    <name evidence="2" type="ORF">OCOJLMKI_3187</name>
</gene>
<reference evidence="2" key="1">
    <citation type="journal article" date="2021" name="Front. Microbiol.">
        <title>Comprehensive Comparative Genomics and Phenotyping of Methylobacterium Species.</title>
        <authorList>
            <person name="Alessa O."/>
            <person name="Ogura Y."/>
            <person name="Fujitani Y."/>
            <person name="Takami H."/>
            <person name="Hayashi T."/>
            <person name="Sahin N."/>
            <person name="Tani A."/>
        </authorList>
    </citation>
    <scope>NUCLEOTIDE SEQUENCE</scope>
    <source>
        <strain evidence="2">DSM 19015</strain>
    </source>
</reference>
<evidence type="ECO:0000313" key="2">
    <source>
        <dbReference type="EMBL" id="GJD95970.1"/>
    </source>
</evidence>
<keyword evidence="3" id="KW-1185">Reference proteome</keyword>
<comment type="caution">
    <text evidence="2">The sequence shown here is derived from an EMBL/GenBank/DDBJ whole genome shotgun (WGS) entry which is preliminary data.</text>
</comment>
<evidence type="ECO:0000256" key="1">
    <source>
        <dbReference type="SAM" id="SignalP"/>
    </source>
</evidence>
<dbReference type="RefSeq" id="WP_379004551.1">
    <property type="nucleotide sequence ID" value="NZ_JBHSNE010000146.1"/>
</dbReference>
<proteinExistence type="predicted"/>
<accession>A0ABQ4S2Q0</accession>
<keyword evidence="1" id="KW-0732">Signal</keyword>
<dbReference type="Proteomes" id="UP001055125">
    <property type="component" value="Unassembled WGS sequence"/>
</dbReference>
<sequence length="156" mass="17137">MRTTRIMALLPALLGTPALAQEAAPLLTPKPVFVPGLYETESRNSAFQDQPANGQVCIASADFDAFRRETIAQYEASPQFLKACKPSDTRSLADGFAFAMDCRDSKIVLTFHFSKDLVSSTNQTLITRRPEHSSEILTLMRRVGECPGQAKPGKDM</sequence>
<name>A0ABQ4S2Q0_9HYPH</name>
<feature type="signal peptide" evidence="1">
    <location>
        <begin position="1"/>
        <end position="20"/>
    </location>
</feature>
<dbReference type="EMBL" id="BPQP01000049">
    <property type="protein sequence ID" value="GJD95970.1"/>
    <property type="molecule type" value="Genomic_DNA"/>
</dbReference>
<protein>
    <submittedName>
        <fullName evidence="2">Uncharacterized protein</fullName>
    </submittedName>
</protein>
<reference evidence="2" key="2">
    <citation type="submission" date="2021-08" db="EMBL/GenBank/DDBJ databases">
        <authorList>
            <person name="Tani A."/>
            <person name="Ola A."/>
            <person name="Ogura Y."/>
            <person name="Katsura K."/>
            <person name="Hayashi T."/>
        </authorList>
    </citation>
    <scope>NUCLEOTIDE SEQUENCE</scope>
    <source>
        <strain evidence="2">DSM 19015</strain>
    </source>
</reference>
<feature type="chain" id="PRO_5046456222" evidence="1">
    <location>
        <begin position="21"/>
        <end position="156"/>
    </location>
</feature>
<organism evidence="2 3">
    <name type="scientific">Methylobacterium iners</name>
    <dbReference type="NCBI Taxonomy" id="418707"/>
    <lineage>
        <taxon>Bacteria</taxon>
        <taxon>Pseudomonadati</taxon>
        <taxon>Pseudomonadota</taxon>
        <taxon>Alphaproteobacteria</taxon>
        <taxon>Hyphomicrobiales</taxon>
        <taxon>Methylobacteriaceae</taxon>
        <taxon>Methylobacterium</taxon>
    </lineage>
</organism>
<evidence type="ECO:0000313" key="3">
    <source>
        <dbReference type="Proteomes" id="UP001055125"/>
    </source>
</evidence>